<dbReference type="SUPFAM" id="SSF53335">
    <property type="entry name" value="S-adenosyl-L-methionine-dependent methyltransferases"/>
    <property type="match status" value="1"/>
</dbReference>
<feature type="binding site" evidence="5">
    <location>
        <begin position="240"/>
        <end position="246"/>
    </location>
    <ligand>
        <name>S-adenosyl-L-methionine</name>
        <dbReference type="ChEBI" id="CHEBI:59789"/>
    </ligand>
</feature>
<name>A0A512MF77_9BACT</name>
<dbReference type="InterPro" id="IPR006027">
    <property type="entry name" value="NusB_RsmB_TIM44"/>
</dbReference>
<evidence type="ECO:0000256" key="1">
    <source>
        <dbReference type="ARBA" id="ARBA00022603"/>
    </source>
</evidence>
<dbReference type="InterPro" id="IPR035926">
    <property type="entry name" value="NusB-like_sf"/>
</dbReference>
<keyword evidence="1 5" id="KW-0489">Methyltransferase</keyword>
<dbReference type="PRINTS" id="PR02008">
    <property type="entry name" value="RCMTFAMILY"/>
</dbReference>
<feature type="domain" description="SAM-dependent MTase RsmB/NOP-type" evidence="6">
    <location>
        <begin position="147"/>
        <end position="412"/>
    </location>
</feature>
<organism evidence="7 8">
    <name type="scientific">Brevifollis gellanilyticus</name>
    <dbReference type="NCBI Taxonomy" id="748831"/>
    <lineage>
        <taxon>Bacteria</taxon>
        <taxon>Pseudomonadati</taxon>
        <taxon>Verrucomicrobiota</taxon>
        <taxon>Verrucomicrobiia</taxon>
        <taxon>Verrucomicrobiales</taxon>
        <taxon>Verrucomicrobiaceae</taxon>
    </lineage>
</organism>
<evidence type="ECO:0000313" key="7">
    <source>
        <dbReference type="EMBL" id="GEP45397.1"/>
    </source>
</evidence>
<reference evidence="7 8" key="1">
    <citation type="submission" date="2019-07" db="EMBL/GenBank/DDBJ databases">
        <title>Whole genome shotgun sequence of Brevifollis gellanilyticus NBRC 108608.</title>
        <authorList>
            <person name="Hosoyama A."/>
            <person name="Uohara A."/>
            <person name="Ohji S."/>
            <person name="Ichikawa N."/>
        </authorList>
    </citation>
    <scope>NUCLEOTIDE SEQUENCE [LARGE SCALE GENOMIC DNA]</scope>
    <source>
        <strain evidence="7 8">NBRC 108608</strain>
    </source>
</reference>
<dbReference type="Pfam" id="PF01189">
    <property type="entry name" value="Methyltr_RsmB-F"/>
    <property type="match status" value="1"/>
</dbReference>
<dbReference type="CDD" id="cd02440">
    <property type="entry name" value="AdoMet_MTases"/>
    <property type="match status" value="1"/>
</dbReference>
<dbReference type="SUPFAM" id="SSF48013">
    <property type="entry name" value="NusB-like"/>
    <property type="match status" value="1"/>
</dbReference>
<protein>
    <submittedName>
        <fullName evidence="7">Ribosomal RNA small subunit methyltransferase B</fullName>
    </submittedName>
</protein>
<dbReference type="InterPro" id="IPR049560">
    <property type="entry name" value="MeTrfase_RsmB-F_NOP2_cat"/>
</dbReference>
<comment type="similarity">
    <text evidence="5">Belongs to the class I-like SAM-binding methyltransferase superfamily. RsmB/NOP family.</text>
</comment>
<gene>
    <name evidence="7" type="primary">rsmB_1</name>
    <name evidence="7" type="ORF">BGE01nite_46880</name>
</gene>
<evidence type="ECO:0000256" key="4">
    <source>
        <dbReference type="ARBA" id="ARBA00022884"/>
    </source>
</evidence>
<dbReference type="GO" id="GO:0003723">
    <property type="term" value="F:RNA binding"/>
    <property type="evidence" value="ECO:0007669"/>
    <property type="project" value="UniProtKB-UniRule"/>
</dbReference>
<dbReference type="InterPro" id="IPR001678">
    <property type="entry name" value="MeTrfase_RsmB-F_NOP2_dom"/>
</dbReference>
<feature type="binding site" evidence="5">
    <location>
        <position position="264"/>
    </location>
    <ligand>
        <name>S-adenosyl-L-methionine</name>
        <dbReference type="ChEBI" id="CHEBI:59789"/>
    </ligand>
</feature>
<evidence type="ECO:0000256" key="2">
    <source>
        <dbReference type="ARBA" id="ARBA00022679"/>
    </source>
</evidence>
<dbReference type="Gene3D" id="3.40.50.150">
    <property type="entry name" value="Vaccinia Virus protein VP39"/>
    <property type="match status" value="1"/>
</dbReference>
<dbReference type="Pfam" id="PF01029">
    <property type="entry name" value="NusB"/>
    <property type="match status" value="1"/>
</dbReference>
<proteinExistence type="inferred from homology"/>
<dbReference type="GO" id="GO:0006355">
    <property type="term" value="P:regulation of DNA-templated transcription"/>
    <property type="evidence" value="ECO:0007669"/>
    <property type="project" value="InterPro"/>
</dbReference>
<evidence type="ECO:0000256" key="3">
    <source>
        <dbReference type="ARBA" id="ARBA00022691"/>
    </source>
</evidence>
<dbReference type="InterPro" id="IPR029063">
    <property type="entry name" value="SAM-dependent_MTases_sf"/>
</dbReference>
<dbReference type="PANTHER" id="PTHR22807">
    <property type="entry name" value="NOP2 YEAST -RELATED NOL1/NOP2/FMU SUN DOMAIN-CONTAINING"/>
    <property type="match status" value="1"/>
</dbReference>
<feature type="binding site" evidence="5">
    <location>
        <position position="311"/>
    </location>
    <ligand>
        <name>S-adenosyl-L-methionine</name>
        <dbReference type="ChEBI" id="CHEBI:59789"/>
    </ligand>
</feature>
<dbReference type="AlphaFoldDB" id="A0A512MF77"/>
<keyword evidence="2 5" id="KW-0808">Transferase</keyword>
<evidence type="ECO:0000313" key="8">
    <source>
        <dbReference type="Proteomes" id="UP000321577"/>
    </source>
</evidence>
<dbReference type="PANTHER" id="PTHR22807:SF61">
    <property type="entry name" value="NOL1_NOP2_SUN FAMILY PROTEIN _ ANTITERMINATION NUSB DOMAIN-CONTAINING PROTEIN"/>
    <property type="match status" value="1"/>
</dbReference>
<keyword evidence="8" id="KW-1185">Reference proteome</keyword>
<evidence type="ECO:0000256" key="5">
    <source>
        <dbReference type="PROSITE-ProRule" id="PRU01023"/>
    </source>
</evidence>
<dbReference type="OrthoDB" id="9810297at2"/>
<keyword evidence="3 5" id="KW-0949">S-adenosyl-L-methionine</keyword>
<dbReference type="InterPro" id="IPR023267">
    <property type="entry name" value="RCMT"/>
</dbReference>
<feature type="active site" description="Nucleophile" evidence="5">
    <location>
        <position position="364"/>
    </location>
</feature>
<dbReference type="GO" id="GO:0001510">
    <property type="term" value="P:RNA methylation"/>
    <property type="evidence" value="ECO:0007669"/>
    <property type="project" value="InterPro"/>
</dbReference>
<evidence type="ECO:0000259" key="6">
    <source>
        <dbReference type="PROSITE" id="PS51686"/>
    </source>
</evidence>
<accession>A0A512MF77</accession>
<dbReference type="EMBL" id="BKAG01000048">
    <property type="protein sequence ID" value="GEP45397.1"/>
    <property type="molecule type" value="Genomic_DNA"/>
</dbReference>
<dbReference type="Proteomes" id="UP000321577">
    <property type="component" value="Unassembled WGS sequence"/>
</dbReference>
<sequence length="412" mass="45946">MNVRRLSVEVLESWQKTPRYAADLLDDKTRQATLSGPNAAFLHDIVLTTLRNLTMLDHWVDHLTNGRHLDHRTRWVLRIGLCQLMLLGVPSHAAVNETVATAGRASGLVNAVLRRAGREMNTLLAQRKDLPLAVAYSQPEYLIRRWIKIMGKAKTEALCQWNQEPAETHIRLNRLHDEAEARLSKITGLTAHATEEDFFLVNPVPREALKSGICYAQDPSTSIAPKMLGARPGETVLDACAAPGGKTALIAQMMVGEGKLIACDSSPARLNRLRENLTRLRVHHAQVMQHDFLSSDAPPFGDLLFDRILLDVPCSNTGVMRRRIDVRWRLNEPEFAELAQTQRGIAESALRYLKPGGSLVYSTCSIDPEENQQLVKALMAAHPELEMAESRLVFPPKDQMDGAYAARLVKKA</sequence>
<dbReference type="RefSeq" id="WP_146854259.1">
    <property type="nucleotide sequence ID" value="NZ_BKAG01000048.1"/>
</dbReference>
<comment type="caution">
    <text evidence="7">The sequence shown here is derived from an EMBL/GenBank/DDBJ whole genome shotgun (WGS) entry which is preliminary data.</text>
</comment>
<dbReference type="Gene3D" id="1.10.940.10">
    <property type="entry name" value="NusB-like"/>
    <property type="match status" value="1"/>
</dbReference>
<dbReference type="GO" id="GO:0008173">
    <property type="term" value="F:RNA methyltransferase activity"/>
    <property type="evidence" value="ECO:0007669"/>
    <property type="project" value="InterPro"/>
</dbReference>
<keyword evidence="4 5" id="KW-0694">RNA-binding</keyword>
<dbReference type="PROSITE" id="PS51686">
    <property type="entry name" value="SAM_MT_RSMB_NOP"/>
    <property type="match status" value="1"/>
</dbReference>
<feature type="binding site" evidence="5">
    <location>
        <position position="291"/>
    </location>
    <ligand>
        <name>S-adenosyl-L-methionine</name>
        <dbReference type="ChEBI" id="CHEBI:59789"/>
    </ligand>
</feature>
<dbReference type="Gene3D" id="3.30.70.1170">
    <property type="entry name" value="Sun protein, domain 3"/>
    <property type="match status" value="1"/>
</dbReference>